<dbReference type="InterPro" id="IPR007627">
    <property type="entry name" value="RNA_pol_sigma70_r2"/>
</dbReference>
<dbReference type="InterPro" id="IPR039425">
    <property type="entry name" value="RNA_pol_sigma-70-like"/>
</dbReference>
<dbReference type="SUPFAM" id="SSF88946">
    <property type="entry name" value="Sigma2 domain of RNA polymerase sigma factors"/>
    <property type="match status" value="1"/>
</dbReference>
<feature type="domain" description="RNA polymerase sigma-70 region 2" evidence="5">
    <location>
        <begin position="26"/>
        <end position="90"/>
    </location>
</feature>
<dbReference type="InterPro" id="IPR014327">
    <property type="entry name" value="RNA_pol_sigma70_bacteroid"/>
</dbReference>
<dbReference type="Gene3D" id="1.10.1740.10">
    <property type="match status" value="1"/>
</dbReference>
<dbReference type="Pfam" id="PF08281">
    <property type="entry name" value="Sigma70_r4_2"/>
    <property type="match status" value="1"/>
</dbReference>
<dbReference type="NCBIfam" id="TIGR02985">
    <property type="entry name" value="Sig70_bacteroi1"/>
    <property type="match status" value="1"/>
</dbReference>
<reference evidence="7 8" key="1">
    <citation type="submission" date="2016-10" db="EMBL/GenBank/DDBJ databases">
        <authorList>
            <person name="de Groot N.N."/>
        </authorList>
    </citation>
    <scope>NUCLEOTIDE SEQUENCE [LARGE SCALE GENOMIC DNA]</scope>
    <source>
        <strain evidence="7 8">DSM 18610</strain>
    </source>
</reference>
<dbReference type="AlphaFoldDB" id="A0A1H9JP08"/>
<evidence type="ECO:0000259" key="6">
    <source>
        <dbReference type="Pfam" id="PF08281"/>
    </source>
</evidence>
<organism evidence="7 8">
    <name type="scientific">Pedobacter rhizosphaerae</name>
    <dbReference type="NCBI Taxonomy" id="390241"/>
    <lineage>
        <taxon>Bacteria</taxon>
        <taxon>Pseudomonadati</taxon>
        <taxon>Bacteroidota</taxon>
        <taxon>Sphingobacteriia</taxon>
        <taxon>Sphingobacteriales</taxon>
        <taxon>Sphingobacteriaceae</taxon>
        <taxon>Pedobacter</taxon>
    </lineage>
</organism>
<evidence type="ECO:0000313" key="7">
    <source>
        <dbReference type="EMBL" id="SEQ88365.1"/>
    </source>
</evidence>
<dbReference type="InterPro" id="IPR013249">
    <property type="entry name" value="RNA_pol_sigma70_r4_t2"/>
</dbReference>
<proteinExistence type="inferred from homology"/>
<dbReference type="OrthoDB" id="799938at2"/>
<dbReference type="PANTHER" id="PTHR43133">
    <property type="entry name" value="RNA POLYMERASE ECF-TYPE SIGMA FACTO"/>
    <property type="match status" value="1"/>
</dbReference>
<keyword evidence="8" id="KW-1185">Reference proteome</keyword>
<dbReference type="RefSeq" id="WP_090880378.1">
    <property type="nucleotide sequence ID" value="NZ_FOGG01000002.1"/>
</dbReference>
<dbReference type="Pfam" id="PF04542">
    <property type="entry name" value="Sigma70_r2"/>
    <property type="match status" value="1"/>
</dbReference>
<dbReference type="GO" id="GO:0003677">
    <property type="term" value="F:DNA binding"/>
    <property type="evidence" value="ECO:0007669"/>
    <property type="project" value="InterPro"/>
</dbReference>
<comment type="similarity">
    <text evidence="1">Belongs to the sigma-70 factor family. ECF subfamily.</text>
</comment>
<name>A0A1H9JP08_9SPHI</name>
<evidence type="ECO:0000256" key="1">
    <source>
        <dbReference type="ARBA" id="ARBA00010641"/>
    </source>
</evidence>
<dbReference type="GO" id="GO:0006352">
    <property type="term" value="P:DNA-templated transcription initiation"/>
    <property type="evidence" value="ECO:0007669"/>
    <property type="project" value="InterPro"/>
</dbReference>
<protein>
    <submittedName>
        <fullName evidence="7">RNA polymerase sigma-70 factor, ECF subfamily</fullName>
    </submittedName>
</protein>
<dbReference type="PANTHER" id="PTHR43133:SF46">
    <property type="entry name" value="RNA POLYMERASE SIGMA-70 FACTOR ECF SUBFAMILY"/>
    <property type="match status" value="1"/>
</dbReference>
<dbReference type="EMBL" id="FOGG01000002">
    <property type="protein sequence ID" value="SEQ88365.1"/>
    <property type="molecule type" value="Genomic_DNA"/>
</dbReference>
<dbReference type="InterPro" id="IPR014284">
    <property type="entry name" value="RNA_pol_sigma-70_dom"/>
</dbReference>
<keyword evidence="3" id="KW-0731">Sigma factor</keyword>
<dbReference type="InterPro" id="IPR013325">
    <property type="entry name" value="RNA_pol_sigma_r2"/>
</dbReference>
<evidence type="ECO:0000256" key="3">
    <source>
        <dbReference type="ARBA" id="ARBA00023082"/>
    </source>
</evidence>
<dbReference type="InterPro" id="IPR036388">
    <property type="entry name" value="WH-like_DNA-bd_sf"/>
</dbReference>
<keyword evidence="4" id="KW-0804">Transcription</keyword>
<dbReference type="Proteomes" id="UP000199572">
    <property type="component" value="Unassembled WGS sequence"/>
</dbReference>
<gene>
    <name evidence="7" type="ORF">SAMN04488023_1022</name>
</gene>
<dbReference type="Gene3D" id="1.10.10.10">
    <property type="entry name" value="Winged helix-like DNA-binding domain superfamily/Winged helix DNA-binding domain"/>
    <property type="match status" value="1"/>
</dbReference>
<evidence type="ECO:0000259" key="5">
    <source>
        <dbReference type="Pfam" id="PF04542"/>
    </source>
</evidence>
<dbReference type="SUPFAM" id="SSF88659">
    <property type="entry name" value="Sigma3 and sigma4 domains of RNA polymerase sigma factors"/>
    <property type="match status" value="1"/>
</dbReference>
<feature type="domain" description="RNA polymerase sigma factor 70 region 4 type 2" evidence="6">
    <location>
        <begin position="124"/>
        <end position="174"/>
    </location>
</feature>
<evidence type="ECO:0000256" key="4">
    <source>
        <dbReference type="ARBA" id="ARBA00023163"/>
    </source>
</evidence>
<accession>A0A1H9JP08</accession>
<keyword evidence="2" id="KW-0805">Transcription regulation</keyword>
<dbReference type="STRING" id="390241.SAMN04488023_1022"/>
<sequence length="196" mass="22646">MEKEMAMERLVLAKIANGDEQAFAILYKFYRNKVYGYALKILQSTPAAQEIVQEVFIKLWLKRVELVEIANFGGFLRVIVRNHTLNALKKIALQQKNYTLLHQNQTEVDTATENSIQYRETKKLLDDAIETLPPQQKLVYSLCHVDGLKQKDVASKLNISPLTVKVHLREAVKAIRIYLDQHHEIKTLGLLLFFLK</sequence>
<dbReference type="NCBIfam" id="TIGR02937">
    <property type="entry name" value="sigma70-ECF"/>
    <property type="match status" value="1"/>
</dbReference>
<dbReference type="InterPro" id="IPR013324">
    <property type="entry name" value="RNA_pol_sigma_r3/r4-like"/>
</dbReference>
<evidence type="ECO:0000313" key="8">
    <source>
        <dbReference type="Proteomes" id="UP000199572"/>
    </source>
</evidence>
<evidence type="ECO:0000256" key="2">
    <source>
        <dbReference type="ARBA" id="ARBA00023015"/>
    </source>
</evidence>
<dbReference type="GO" id="GO:0016987">
    <property type="term" value="F:sigma factor activity"/>
    <property type="evidence" value="ECO:0007669"/>
    <property type="project" value="UniProtKB-KW"/>
</dbReference>